<proteinExistence type="predicted"/>
<feature type="region of interest" description="Disordered" evidence="1">
    <location>
        <begin position="1"/>
        <end position="60"/>
    </location>
</feature>
<feature type="non-terminal residue" evidence="2">
    <location>
        <position position="60"/>
    </location>
</feature>
<comment type="caution">
    <text evidence="2">The sequence shown here is derived from an EMBL/GenBank/DDBJ whole genome shotgun (WGS) entry which is preliminary data.</text>
</comment>
<evidence type="ECO:0000313" key="3">
    <source>
        <dbReference type="Proteomes" id="UP000789405"/>
    </source>
</evidence>
<protein>
    <submittedName>
        <fullName evidence="2">22124_t:CDS:1</fullName>
    </submittedName>
</protein>
<feature type="non-terminal residue" evidence="2">
    <location>
        <position position="1"/>
    </location>
</feature>
<evidence type="ECO:0000313" key="2">
    <source>
        <dbReference type="EMBL" id="CAG8800223.1"/>
    </source>
</evidence>
<sequence length="60" mass="7162">SKKPEEEPDNVRENRLKRKRQAKYRHYQKKQNVARPSTRTRSKTFKASEASSDTRAKTKE</sequence>
<keyword evidence="3" id="KW-1185">Reference proteome</keyword>
<organism evidence="2 3">
    <name type="scientific">Dentiscutata erythropus</name>
    <dbReference type="NCBI Taxonomy" id="1348616"/>
    <lineage>
        <taxon>Eukaryota</taxon>
        <taxon>Fungi</taxon>
        <taxon>Fungi incertae sedis</taxon>
        <taxon>Mucoromycota</taxon>
        <taxon>Glomeromycotina</taxon>
        <taxon>Glomeromycetes</taxon>
        <taxon>Diversisporales</taxon>
        <taxon>Gigasporaceae</taxon>
        <taxon>Dentiscutata</taxon>
    </lineage>
</organism>
<dbReference type="Proteomes" id="UP000789405">
    <property type="component" value="Unassembled WGS sequence"/>
</dbReference>
<feature type="compositionally biased region" description="Basic residues" evidence="1">
    <location>
        <begin position="15"/>
        <end position="29"/>
    </location>
</feature>
<name>A0A9N9P3N0_9GLOM</name>
<reference evidence="2" key="1">
    <citation type="submission" date="2021-06" db="EMBL/GenBank/DDBJ databases">
        <authorList>
            <person name="Kallberg Y."/>
            <person name="Tangrot J."/>
            <person name="Rosling A."/>
        </authorList>
    </citation>
    <scope>NUCLEOTIDE SEQUENCE</scope>
    <source>
        <strain evidence="2">MA453B</strain>
    </source>
</reference>
<dbReference type="EMBL" id="CAJVPY010034623">
    <property type="protein sequence ID" value="CAG8800223.1"/>
    <property type="molecule type" value="Genomic_DNA"/>
</dbReference>
<dbReference type="AlphaFoldDB" id="A0A9N9P3N0"/>
<gene>
    <name evidence="2" type="ORF">DERYTH_LOCUS23223</name>
</gene>
<evidence type="ECO:0000256" key="1">
    <source>
        <dbReference type="SAM" id="MobiDB-lite"/>
    </source>
</evidence>
<accession>A0A9N9P3N0</accession>